<gene>
    <name evidence="9" type="ORF">PR048_001235</name>
</gene>
<evidence type="ECO:0000256" key="4">
    <source>
        <dbReference type="ARBA" id="ARBA00022490"/>
    </source>
</evidence>
<keyword evidence="7" id="KW-0966">Cell projection</keyword>
<dbReference type="Proteomes" id="UP001159363">
    <property type="component" value="Chromosome 1"/>
</dbReference>
<evidence type="ECO:0000256" key="1">
    <source>
        <dbReference type="ARBA" id="ARBA00004114"/>
    </source>
</evidence>
<feature type="domain" description="Centriolar and ciliogenesis-associated protein HYLS1 C-terminal" evidence="8">
    <location>
        <begin position="31"/>
        <end position="82"/>
    </location>
</feature>
<protein>
    <recommendedName>
        <fullName evidence="8">Centriolar and ciliogenesis-associated protein HYLS1 C-terminal domain-containing protein</fullName>
    </recommendedName>
</protein>
<accession>A0ABQ9IGT7</accession>
<dbReference type="InterPro" id="IPR027918">
    <property type="entry name" value="HYLS1_C_dom"/>
</dbReference>
<sequence>MHPRNQKLHLECDILHWAVCAVIRPWQVDSGNMGRRCDPVTLYHHYQALWSKQKFPGEDDHADLRWTIRHRMLGQNPHPPPRVCAQY</sequence>
<proteinExistence type="inferred from homology"/>
<evidence type="ECO:0000256" key="3">
    <source>
        <dbReference type="ARBA" id="ARBA00010091"/>
    </source>
</evidence>
<keyword evidence="10" id="KW-1185">Reference proteome</keyword>
<comment type="caution">
    <text evidence="9">The sequence shown here is derived from an EMBL/GenBank/DDBJ whole genome shotgun (WGS) entry which is preliminary data.</text>
</comment>
<reference evidence="9 10" key="1">
    <citation type="submission" date="2023-02" db="EMBL/GenBank/DDBJ databases">
        <title>LHISI_Scaffold_Assembly.</title>
        <authorList>
            <person name="Stuart O.P."/>
            <person name="Cleave R."/>
            <person name="Magrath M.J.L."/>
            <person name="Mikheyev A.S."/>
        </authorList>
    </citation>
    <scope>NUCLEOTIDE SEQUENCE [LARGE SCALE GENOMIC DNA]</scope>
    <source>
        <strain evidence="9">Daus_M_001</strain>
        <tissue evidence="9">Leg muscle</tissue>
    </source>
</reference>
<dbReference type="EMBL" id="JARBHB010000001">
    <property type="protein sequence ID" value="KAJ8895895.1"/>
    <property type="molecule type" value="Genomic_DNA"/>
</dbReference>
<evidence type="ECO:0000259" key="8">
    <source>
        <dbReference type="Pfam" id="PF15311"/>
    </source>
</evidence>
<dbReference type="PANTHER" id="PTHR34174">
    <property type="entry name" value="HYDROLETHALUS SYNDROME PROTEIN 1"/>
    <property type="match status" value="1"/>
</dbReference>
<keyword evidence="5" id="KW-0970">Cilium biogenesis/degradation</keyword>
<comment type="similarity">
    <text evidence="3">Belongs to the HYLS1 family.</text>
</comment>
<evidence type="ECO:0000313" key="9">
    <source>
        <dbReference type="EMBL" id="KAJ8895895.1"/>
    </source>
</evidence>
<evidence type="ECO:0000256" key="6">
    <source>
        <dbReference type="ARBA" id="ARBA00023212"/>
    </source>
</evidence>
<evidence type="ECO:0000256" key="7">
    <source>
        <dbReference type="ARBA" id="ARBA00023273"/>
    </source>
</evidence>
<name>A0ABQ9IGT7_9NEOP</name>
<evidence type="ECO:0000313" key="10">
    <source>
        <dbReference type="Proteomes" id="UP001159363"/>
    </source>
</evidence>
<dbReference type="PANTHER" id="PTHR34174:SF1">
    <property type="entry name" value="CENTRIOLAR AND CILIOGENESIS-ASSOCIATED PROTEIN HYLS1"/>
    <property type="match status" value="1"/>
</dbReference>
<evidence type="ECO:0000256" key="2">
    <source>
        <dbReference type="ARBA" id="ARBA00004138"/>
    </source>
</evidence>
<keyword evidence="6" id="KW-0206">Cytoskeleton</keyword>
<dbReference type="InterPro" id="IPR052319">
    <property type="entry name" value="Centriolar_ciliogenesis_assoc"/>
</dbReference>
<evidence type="ECO:0000256" key="5">
    <source>
        <dbReference type="ARBA" id="ARBA00022794"/>
    </source>
</evidence>
<keyword evidence="4" id="KW-0963">Cytoplasm</keyword>
<comment type="subcellular location">
    <subcellularLocation>
        <location evidence="2">Cell projection</location>
        <location evidence="2">Cilium</location>
    </subcellularLocation>
    <subcellularLocation>
        <location evidence="1">Cytoplasm</location>
        <location evidence="1">Cytoskeleton</location>
        <location evidence="1">Microtubule organizing center</location>
        <location evidence="1">Centrosome</location>
        <location evidence="1">Centriole</location>
    </subcellularLocation>
</comment>
<dbReference type="Pfam" id="PF15311">
    <property type="entry name" value="HYLS1_C"/>
    <property type="match status" value="1"/>
</dbReference>
<organism evidence="9 10">
    <name type="scientific">Dryococelus australis</name>
    <dbReference type="NCBI Taxonomy" id="614101"/>
    <lineage>
        <taxon>Eukaryota</taxon>
        <taxon>Metazoa</taxon>
        <taxon>Ecdysozoa</taxon>
        <taxon>Arthropoda</taxon>
        <taxon>Hexapoda</taxon>
        <taxon>Insecta</taxon>
        <taxon>Pterygota</taxon>
        <taxon>Neoptera</taxon>
        <taxon>Polyneoptera</taxon>
        <taxon>Phasmatodea</taxon>
        <taxon>Verophasmatodea</taxon>
        <taxon>Anareolatae</taxon>
        <taxon>Phasmatidae</taxon>
        <taxon>Eurycanthinae</taxon>
        <taxon>Dryococelus</taxon>
    </lineage>
</organism>